<dbReference type="PANTHER" id="PTHR22943:SF245">
    <property type="entry name" value="SEVEN TM RECEPTOR"/>
    <property type="match status" value="1"/>
</dbReference>
<dbReference type="GO" id="GO:0006935">
    <property type="term" value="P:chemotaxis"/>
    <property type="evidence" value="ECO:0007669"/>
    <property type="project" value="UniProtKB-KW"/>
</dbReference>
<dbReference type="EMBL" id="DS268420">
    <property type="protein sequence ID" value="EFO87640.1"/>
    <property type="molecule type" value="Genomic_DNA"/>
</dbReference>
<protein>
    <recommendedName>
        <fullName evidence="16">Serpentine receptor class r-10</fullName>
    </recommendedName>
    <alternativeName>
        <fullName evidence="17">Odorant response abnormal protein 10</fullName>
    </alternativeName>
    <alternativeName>
        <fullName evidence="18">Olfactory receptor 10</fullName>
    </alternativeName>
</protein>
<keyword evidence="7 19" id="KW-1133">Transmembrane helix</keyword>
<evidence type="ECO:0000256" key="12">
    <source>
        <dbReference type="ARBA" id="ARBA00023273"/>
    </source>
</evidence>
<comment type="similarity">
    <text evidence="14">Belongs to the nematode receptor-like protein str family.</text>
</comment>
<evidence type="ECO:0000256" key="2">
    <source>
        <dbReference type="ARBA" id="ARBA00022475"/>
    </source>
</evidence>
<dbReference type="SUPFAM" id="SSF81321">
    <property type="entry name" value="Family A G protein-coupled receptor-like"/>
    <property type="match status" value="1"/>
</dbReference>
<dbReference type="InParanoid" id="E3M0J0"/>
<evidence type="ECO:0000256" key="5">
    <source>
        <dbReference type="ARBA" id="ARBA00022692"/>
    </source>
</evidence>
<feature type="transmembrane region" description="Helical" evidence="19">
    <location>
        <begin position="6"/>
        <end position="27"/>
    </location>
</feature>
<evidence type="ECO:0000256" key="3">
    <source>
        <dbReference type="ARBA" id="ARBA00022500"/>
    </source>
</evidence>
<keyword evidence="3" id="KW-0145">Chemotaxis</keyword>
<keyword evidence="5 19" id="KW-0812">Transmembrane</keyword>
<accession>E3M0J0</accession>
<keyword evidence="8" id="KW-0969">Cilium</keyword>
<dbReference type="HOGENOM" id="CLU_036335_2_0_1"/>
<proteinExistence type="inferred from homology"/>
<evidence type="ECO:0000256" key="19">
    <source>
        <dbReference type="SAM" id="Phobius"/>
    </source>
</evidence>
<dbReference type="FunFam" id="1.20.1070.10:FF:000128">
    <property type="entry name" value="Seven TM Receptor"/>
    <property type="match status" value="1"/>
</dbReference>
<feature type="transmembrane region" description="Helical" evidence="19">
    <location>
        <begin position="127"/>
        <end position="145"/>
    </location>
</feature>
<evidence type="ECO:0000256" key="14">
    <source>
        <dbReference type="ARBA" id="ARBA00061678"/>
    </source>
</evidence>
<evidence type="ECO:0000256" key="10">
    <source>
        <dbReference type="ARBA" id="ARBA00023170"/>
    </source>
</evidence>
<comment type="subunit">
    <text evidence="15">Interacts with odr-4.</text>
</comment>
<reference evidence="20" key="1">
    <citation type="submission" date="2007-07" db="EMBL/GenBank/DDBJ databases">
        <title>PCAP assembly of the Caenorhabditis remanei genome.</title>
        <authorList>
            <consortium name="The Caenorhabditis remanei Sequencing Consortium"/>
            <person name="Wilson R.K."/>
        </authorList>
    </citation>
    <scope>NUCLEOTIDE SEQUENCE [LARGE SCALE GENOMIC DNA]</scope>
    <source>
        <strain evidence="20">PB4641</strain>
    </source>
</reference>
<evidence type="ECO:0000256" key="17">
    <source>
        <dbReference type="ARBA" id="ARBA00078653"/>
    </source>
</evidence>
<keyword evidence="10" id="KW-0675">Receptor</keyword>
<evidence type="ECO:0000256" key="15">
    <source>
        <dbReference type="ARBA" id="ARBA00064300"/>
    </source>
</evidence>
<dbReference type="Proteomes" id="UP000008281">
    <property type="component" value="Unassembled WGS sequence"/>
</dbReference>
<evidence type="ECO:0000256" key="7">
    <source>
        <dbReference type="ARBA" id="ARBA00022989"/>
    </source>
</evidence>
<sequence length="360" mass="41073">MCPRSIFQQISAVIGVLSNILLVILIIKKSPKTLGSYKILMIYISCFEILYSILNALVVPKMFSQNSGALIFVFAKEALLPKSFLLPANVLYCTFFGSSMALFAIHFIYRYLAVTGSNLIKNHNRKVIIFLLLFPLSFGFFWYLLSHFTLGPFEEGDLFVRKYYLVDHDIQLSEIHYVGYYFYPEDAYGNTTMNWKCIVGCAIEASFILIQSSSLQNVSFGIIFYYGYKCYRHTKSASKKFTTSSSHISLQTQLFYALVFQTVIPVFLMHIPSTISISAAFSNISFESLSQMLACTISLYPALDPLPNFFIIKSYRLAILGFFKRVAYFIVCRKANTTNIIKVQTRNELFMSNASRTIMT</sequence>
<dbReference type="FunCoup" id="E3M0J0">
    <property type="interactions" value="4"/>
</dbReference>
<dbReference type="InterPro" id="IPR019428">
    <property type="entry name" value="7TM_GPCR_serpentine_rcpt_Str"/>
</dbReference>
<dbReference type="Pfam" id="PF10326">
    <property type="entry name" value="7TM_GPCR_Str"/>
    <property type="match status" value="1"/>
</dbReference>
<evidence type="ECO:0000313" key="21">
    <source>
        <dbReference type="Proteomes" id="UP000008281"/>
    </source>
</evidence>
<keyword evidence="12" id="KW-0966">Cell projection</keyword>
<keyword evidence="2" id="KW-1003">Cell membrane</keyword>
<gene>
    <name evidence="20" type="primary">Cre-str-250</name>
    <name evidence="20" type="ORF">CRE_05439</name>
</gene>
<keyword evidence="4" id="KW-0716">Sensory transduction</keyword>
<evidence type="ECO:0000256" key="11">
    <source>
        <dbReference type="ARBA" id="ARBA00023180"/>
    </source>
</evidence>
<evidence type="ECO:0000256" key="1">
    <source>
        <dbReference type="ARBA" id="ARBA00004272"/>
    </source>
</evidence>
<evidence type="ECO:0000256" key="18">
    <source>
        <dbReference type="ARBA" id="ARBA00082489"/>
    </source>
</evidence>
<evidence type="ECO:0000256" key="9">
    <source>
        <dbReference type="ARBA" id="ARBA00023136"/>
    </source>
</evidence>
<dbReference type="GO" id="GO:0042048">
    <property type="term" value="P:olfactory behavior"/>
    <property type="evidence" value="ECO:0007669"/>
    <property type="project" value="TreeGrafter"/>
</dbReference>
<feature type="transmembrane region" description="Helical" evidence="19">
    <location>
        <begin position="84"/>
        <end position="107"/>
    </location>
</feature>
<keyword evidence="21" id="KW-1185">Reference proteome</keyword>
<organism evidence="21">
    <name type="scientific">Caenorhabditis remanei</name>
    <name type="common">Caenorhabditis vulgaris</name>
    <dbReference type="NCBI Taxonomy" id="31234"/>
    <lineage>
        <taxon>Eukaryota</taxon>
        <taxon>Metazoa</taxon>
        <taxon>Ecdysozoa</taxon>
        <taxon>Nematoda</taxon>
        <taxon>Chromadorea</taxon>
        <taxon>Rhabditida</taxon>
        <taxon>Rhabditina</taxon>
        <taxon>Rhabditomorpha</taxon>
        <taxon>Rhabditoidea</taxon>
        <taxon>Rhabditidae</taxon>
        <taxon>Peloderinae</taxon>
        <taxon>Caenorhabditis</taxon>
    </lineage>
</organism>
<keyword evidence="6" id="KW-0552">Olfaction</keyword>
<keyword evidence="9 19" id="KW-0472">Membrane</keyword>
<evidence type="ECO:0000256" key="6">
    <source>
        <dbReference type="ARBA" id="ARBA00022725"/>
    </source>
</evidence>
<keyword evidence="11" id="KW-0325">Glycoprotein</keyword>
<name>E3M0J0_CAERE</name>
<evidence type="ECO:0000256" key="16">
    <source>
        <dbReference type="ARBA" id="ARBA00067967"/>
    </source>
</evidence>
<dbReference type="GO" id="GO:0060170">
    <property type="term" value="C:ciliary membrane"/>
    <property type="evidence" value="ECO:0007669"/>
    <property type="project" value="UniProtKB-SubCell"/>
</dbReference>
<feature type="transmembrane region" description="Helical" evidence="19">
    <location>
        <begin position="39"/>
        <end position="58"/>
    </location>
</feature>
<dbReference type="AlphaFoldDB" id="E3M0J0"/>
<evidence type="ECO:0000256" key="13">
    <source>
        <dbReference type="ARBA" id="ARBA00054965"/>
    </source>
</evidence>
<comment type="function">
    <text evidence="13">An odorant receptor which affects chemotaxis to the volatile odorant diacetyl. Specifies AWA neuronal cell fate via the odr-7 pathway.</text>
</comment>
<dbReference type="OMA" id="NASRTIM"/>
<dbReference type="eggNOG" id="ENOG502TJH2">
    <property type="taxonomic scope" value="Eukaryota"/>
</dbReference>
<evidence type="ECO:0000256" key="4">
    <source>
        <dbReference type="ARBA" id="ARBA00022606"/>
    </source>
</evidence>
<comment type="subcellular location">
    <subcellularLocation>
        <location evidence="1">Cell projection</location>
        <location evidence="1">Cilium membrane</location>
        <topology evidence="1">Multi-pass membrane protein</topology>
    </subcellularLocation>
</comment>
<evidence type="ECO:0000256" key="8">
    <source>
        <dbReference type="ARBA" id="ARBA00023069"/>
    </source>
</evidence>
<dbReference type="GO" id="GO:0038022">
    <property type="term" value="F:G protein-coupled olfactory receptor activity"/>
    <property type="evidence" value="ECO:0007669"/>
    <property type="project" value="TreeGrafter"/>
</dbReference>
<dbReference type="PANTHER" id="PTHR22943">
    <property type="entry name" value="7-TRANSMEMBRANE DOMAIN RECEPTOR C.ELEGANS"/>
    <property type="match status" value="1"/>
</dbReference>
<evidence type="ECO:0000313" key="20">
    <source>
        <dbReference type="EMBL" id="EFO87640.1"/>
    </source>
</evidence>
<dbReference type="STRING" id="31234.E3M0J0"/>
<dbReference type="OrthoDB" id="5859823at2759"/>